<proteinExistence type="predicted"/>
<dbReference type="RefSeq" id="WP_350413015.1">
    <property type="nucleotide sequence ID" value="NZ_JBEOKT010000012.1"/>
</dbReference>
<comment type="caution">
    <text evidence="1">The sequence shown here is derived from an EMBL/GenBank/DDBJ whole genome shotgun (WGS) entry which is preliminary data.</text>
</comment>
<evidence type="ECO:0008006" key="3">
    <source>
        <dbReference type="Google" id="ProtNLM"/>
    </source>
</evidence>
<dbReference type="Proteomes" id="UP001476807">
    <property type="component" value="Unassembled WGS sequence"/>
</dbReference>
<evidence type="ECO:0000313" key="1">
    <source>
        <dbReference type="EMBL" id="MER2998548.1"/>
    </source>
</evidence>
<name>A0ABV1RW06_9BACT</name>
<keyword evidence="2" id="KW-1185">Reference proteome</keyword>
<accession>A0ABV1RW06</accession>
<dbReference type="PROSITE" id="PS51257">
    <property type="entry name" value="PROKAR_LIPOPROTEIN"/>
    <property type="match status" value="1"/>
</dbReference>
<evidence type="ECO:0000313" key="2">
    <source>
        <dbReference type="Proteomes" id="UP001476807"/>
    </source>
</evidence>
<reference evidence="1 2" key="1">
    <citation type="submission" date="2024-06" db="EMBL/GenBank/DDBJ databases">
        <title>Pontibacter populi HYL7-15.</title>
        <authorList>
            <person name="Kim M.K."/>
        </authorList>
    </citation>
    <scope>NUCLEOTIDE SEQUENCE [LARGE SCALE GENOMIC DNA]</scope>
    <source>
        <strain evidence="1 2">HYL7-15</strain>
    </source>
</reference>
<sequence>MRKLLVLSLCLLLIACSTKERQEEAKAQEVSTNIIKQSVKQHAFSDPATKDTFKVTLEGDSVQTAKVTFEIHNSKGEQIYLEQFDAIDLINYDLPENANPADWDKFILNRIDTFFEEENFVTPAIQSGMEFDPYYADETAWEDIKSDSNSIGFYYLLGKEDGRWIAYSEALQKVVMYFNCC</sequence>
<dbReference type="EMBL" id="JBEOKT010000012">
    <property type="protein sequence ID" value="MER2998548.1"/>
    <property type="molecule type" value="Genomic_DNA"/>
</dbReference>
<gene>
    <name evidence="1" type="ORF">ABS362_13405</name>
</gene>
<protein>
    <recommendedName>
        <fullName evidence="3">Lipoprotein</fullName>
    </recommendedName>
</protein>
<organism evidence="1 2">
    <name type="scientific">Pontibacter populi</name>
    <dbReference type="NCBI Taxonomy" id="890055"/>
    <lineage>
        <taxon>Bacteria</taxon>
        <taxon>Pseudomonadati</taxon>
        <taxon>Bacteroidota</taxon>
        <taxon>Cytophagia</taxon>
        <taxon>Cytophagales</taxon>
        <taxon>Hymenobacteraceae</taxon>
        <taxon>Pontibacter</taxon>
    </lineage>
</organism>